<evidence type="ECO:0000256" key="4">
    <source>
        <dbReference type="ARBA" id="ARBA00022692"/>
    </source>
</evidence>
<dbReference type="Proteomes" id="UP000801492">
    <property type="component" value="Unassembled WGS sequence"/>
</dbReference>
<dbReference type="InterPro" id="IPR049452">
    <property type="entry name" value="Anoctamin_TM"/>
</dbReference>
<evidence type="ECO:0000256" key="1">
    <source>
        <dbReference type="ARBA" id="ARBA00004651"/>
    </source>
</evidence>
<feature type="region of interest" description="Disordered" evidence="9">
    <location>
        <begin position="224"/>
        <end position="309"/>
    </location>
</feature>
<dbReference type="GO" id="GO:0005254">
    <property type="term" value="F:chloride channel activity"/>
    <property type="evidence" value="ECO:0007669"/>
    <property type="project" value="TreeGrafter"/>
</dbReference>
<feature type="compositionally biased region" description="Polar residues" evidence="9">
    <location>
        <begin position="248"/>
        <end position="271"/>
    </location>
</feature>
<dbReference type="GO" id="GO:0005886">
    <property type="term" value="C:plasma membrane"/>
    <property type="evidence" value="ECO:0007669"/>
    <property type="project" value="UniProtKB-SubCell"/>
</dbReference>
<dbReference type="EMBL" id="VTPC01001347">
    <property type="protein sequence ID" value="KAF2902279.1"/>
    <property type="molecule type" value="Genomic_DNA"/>
</dbReference>
<comment type="caution">
    <text evidence="12">The sequence shown here is derived from an EMBL/GenBank/DDBJ whole genome shotgun (WGS) entry which is preliminary data.</text>
</comment>
<reference evidence="12" key="1">
    <citation type="submission" date="2019-08" db="EMBL/GenBank/DDBJ databases">
        <title>The genome of the North American firefly Photinus pyralis.</title>
        <authorList>
            <consortium name="Photinus pyralis genome working group"/>
            <person name="Fallon T.R."/>
            <person name="Sander Lower S.E."/>
            <person name="Weng J.-K."/>
        </authorList>
    </citation>
    <scope>NUCLEOTIDE SEQUENCE</scope>
    <source>
        <strain evidence="12">TRF0915ILg1</strain>
        <tissue evidence="12">Whole body</tissue>
    </source>
</reference>
<evidence type="ECO:0000256" key="9">
    <source>
        <dbReference type="SAM" id="MobiDB-lite"/>
    </source>
</evidence>
<dbReference type="PANTHER" id="PTHR12308">
    <property type="entry name" value="ANOCTAMIN"/>
    <property type="match status" value="1"/>
</dbReference>
<evidence type="ECO:0000256" key="5">
    <source>
        <dbReference type="ARBA" id="ARBA00022989"/>
    </source>
</evidence>
<feature type="transmembrane region" description="Helical" evidence="8">
    <location>
        <begin position="779"/>
        <end position="804"/>
    </location>
</feature>
<dbReference type="Pfam" id="PF16178">
    <property type="entry name" value="Anoct_dimer"/>
    <property type="match status" value="1"/>
</dbReference>
<evidence type="ECO:0000313" key="12">
    <source>
        <dbReference type="EMBL" id="KAF2902279.1"/>
    </source>
</evidence>
<evidence type="ECO:0000259" key="10">
    <source>
        <dbReference type="Pfam" id="PF04547"/>
    </source>
</evidence>
<dbReference type="PANTHER" id="PTHR12308:SF84">
    <property type="entry name" value="ANOCTAMIN"/>
    <property type="match status" value="1"/>
</dbReference>
<keyword evidence="13" id="KW-1185">Reference proteome</keyword>
<feature type="transmembrane region" description="Helical" evidence="8">
    <location>
        <begin position="988"/>
        <end position="1009"/>
    </location>
</feature>
<keyword evidence="4 8" id="KW-0812">Transmembrane</keyword>
<comment type="similarity">
    <text evidence="2 8">Belongs to the anoctamin family.</text>
</comment>
<sequence length="1194" mass="137479">MDNTPSRSRFRYSMQRLKESLQKTIQAFRIYEGEPNGVSAKEKFLAKCSFTSNSILKSRQPITTYTARTQSSNVGPFRTYYPYKHVVEKDVEAEINNVDLESDYDWSSPDSAFVDDHEVSARDRSKLRHASDRPGRKSEGSKEYIVLRKHAHPAANKYYNQTTRRLLKRSVSDDSFGVISVSSETSYVSQTKPDSPPVSKHLYYHEGKLIRQTPRLPVLKEIEHEQEHESPIRRPLPSDNDRCLPYVSNKQRPITSPKFRSNQSYAPSLESSVRKKPSRKGPYEGDESSPSGNISFKVPSSVRRQVTTRRKLSLKTVDIPSIKPDSLRKEVPAPSVGERRYPKRQSSDISLECTITNNPRMSSIEKSPFSSVESVSQGSTILVKPLCGKWKTRNKTRASGCRGILKCATGYFFNDGRRMINYVLVYTENDIAFEGSQDLQVEYFLSNLEKRGLELESVHGGDESVFVKVHIPIETLYYEMKQQRIHFTCILPFEAFIPASKFTCMNIQYDRRIQKRNLESVFGLQPQEPTSAEKIMVIHEILNTTKFGERDEDYNLDEIIKLGVLTTAYPLHDGTCTWSNQGTLSDRQLLKYYWGKVSRIKNIQPLPLINKYFGPEIAFYFAWFGYFIYMSIPMVLLGIMALLYGLFTIADPEDARITDICEERLGKIYICPHCLNFNVCDFSDLKDSCHYSKLNYVFDNSGTAILAFVMAAWALMFMIHWKKWEKSFKSEWNLYYEDEDTYVRSSFLRHLQRSQIKTVLVNGQPHMPRMRTFVVRSLSALYVLLFIIIMCIIVFSMGLIRIALTETIGLSTKNVSVKTSKGNKGVEVVLRSYASIITSIITSLLSAIFIILCSQILPAVSDWLTKIEHPRKQDDYNKSFITKLFILECFNNYTPAFYLSFAKGAYFTYPGDNTTWTSKGGINADLCDASGCIADLSIYIGIVLTIKMLYSWISSGYLIYSASRRIPSPKTSQWELDYMLNDVIWYRYIARLYIDLIIKYGFMIFFIAVLPLAPLIVFVDNILTLRLNAILFCQIIRRPVPRRILDIKIWNRIIAITTIIGVLTNAFVIAFATDIVSRTLYYQGRNKTDTYVNSTLSEFEVKEYVGVKQSSKVAKCYYRSKRNPASKGTNKYTFSEAHFKEFYYKCVFVNIIAFCAVLCAVVLYFLAWSYIMEDFRKKDVGEEDEEEEEYEEEQ</sequence>
<feature type="domain" description="Anoctamin transmembrane" evidence="10">
    <location>
        <begin position="609"/>
        <end position="1180"/>
    </location>
</feature>
<evidence type="ECO:0000256" key="6">
    <source>
        <dbReference type="ARBA" id="ARBA00023136"/>
    </source>
</evidence>
<dbReference type="OrthoDB" id="296386at2759"/>
<evidence type="ECO:0000256" key="3">
    <source>
        <dbReference type="ARBA" id="ARBA00022475"/>
    </source>
</evidence>
<name>A0A8K0GJI0_IGNLU</name>
<keyword evidence="7" id="KW-0325">Glycoprotein</keyword>
<feature type="region of interest" description="Disordered" evidence="9">
    <location>
        <begin position="115"/>
        <end position="143"/>
    </location>
</feature>
<proteinExistence type="inferred from homology"/>
<feature type="transmembrane region" description="Helical" evidence="8">
    <location>
        <begin position="1142"/>
        <end position="1168"/>
    </location>
</feature>
<feature type="transmembrane region" description="Helical" evidence="8">
    <location>
        <begin position="1049"/>
        <end position="1072"/>
    </location>
</feature>
<feature type="transmembrane region" description="Helical" evidence="8">
    <location>
        <begin position="617"/>
        <end position="647"/>
    </location>
</feature>
<comment type="subcellular location">
    <subcellularLocation>
        <location evidence="1">Cell membrane</location>
        <topology evidence="1">Multi-pass membrane protein</topology>
    </subcellularLocation>
    <subcellularLocation>
        <location evidence="8">Membrane</location>
        <topology evidence="8">Multi-pass membrane protein</topology>
    </subcellularLocation>
</comment>
<feature type="transmembrane region" description="Helical" evidence="8">
    <location>
        <begin position="701"/>
        <end position="721"/>
    </location>
</feature>
<keyword evidence="5 8" id="KW-1133">Transmembrane helix</keyword>
<dbReference type="AlphaFoldDB" id="A0A8K0GJI0"/>
<dbReference type="InterPro" id="IPR032394">
    <property type="entry name" value="Anoct_dimer"/>
</dbReference>
<feature type="transmembrane region" description="Helical" evidence="8">
    <location>
        <begin position="938"/>
        <end position="960"/>
    </location>
</feature>
<gene>
    <name evidence="12" type="ORF">ILUMI_03900</name>
</gene>
<evidence type="ECO:0000259" key="11">
    <source>
        <dbReference type="Pfam" id="PF16178"/>
    </source>
</evidence>
<evidence type="ECO:0000256" key="2">
    <source>
        <dbReference type="ARBA" id="ARBA00009671"/>
    </source>
</evidence>
<evidence type="ECO:0000256" key="8">
    <source>
        <dbReference type="RuleBase" id="RU280814"/>
    </source>
</evidence>
<protein>
    <recommendedName>
        <fullName evidence="8">Anoctamin</fullName>
    </recommendedName>
</protein>
<organism evidence="12 13">
    <name type="scientific">Ignelater luminosus</name>
    <name type="common">Cucubano</name>
    <name type="synonym">Pyrophorus luminosus</name>
    <dbReference type="NCBI Taxonomy" id="2038154"/>
    <lineage>
        <taxon>Eukaryota</taxon>
        <taxon>Metazoa</taxon>
        <taxon>Ecdysozoa</taxon>
        <taxon>Arthropoda</taxon>
        <taxon>Hexapoda</taxon>
        <taxon>Insecta</taxon>
        <taxon>Pterygota</taxon>
        <taxon>Neoptera</taxon>
        <taxon>Endopterygota</taxon>
        <taxon>Coleoptera</taxon>
        <taxon>Polyphaga</taxon>
        <taxon>Elateriformia</taxon>
        <taxon>Elateroidea</taxon>
        <taxon>Elateridae</taxon>
        <taxon>Agrypninae</taxon>
        <taxon>Pyrophorini</taxon>
        <taxon>Ignelater</taxon>
    </lineage>
</organism>
<accession>A0A8K0GJI0</accession>
<evidence type="ECO:0000256" key="7">
    <source>
        <dbReference type="ARBA" id="ARBA00023180"/>
    </source>
</evidence>
<dbReference type="GO" id="GO:0046983">
    <property type="term" value="F:protein dimerization activity"/>
    <property type="evidence" value="ECO:0007669"/>
    <property type="project" value="InterPro"/>
</dbReference>
<keyword evidence="3" id="KW-1003">Cell membrane</keyword>
<keyword evidence="6 8" id="KW-0472">Membrane</keyword>
<dbReference type="InterPro" id="IPR007632">
    <property type="entry name" value="Anoctamin"/>
</dbReference>
<dbReference type="Pfam" id="PF04547">
    <property type="entry name" value="Anoctamin"/>
    <property type="match status" value="1"/>
</dbReference>
<evidence type="ECO:0000313" key="13">
    <source>
        <dbReference type="Proteomes" id="UP000801492"/>
    </source>
</evidence>
<feature type="transmembrane region" description="Helical" evidence="8">
    <location>
        <begin position="833"/>
        <end position="860"/>
    </location>
</feature>
<feature type="domain" description="Anoctamin dimerisation" evidence="11">
    <location>
        <begin position="412"/>
        <end position="606"/>
    </location>
</feature>